<proteinExistence type="predicted"/>
<keyword evidence="14 17" id="KW-0472">Membrane</keyword>
<evidence type="ECO:0000259" key="19">
    <source>
        <dbReference type="PROSITE" id="PS50885"/>
    </source>
</evidence>
<feature type="compositionally biased region" description="Pro residues" evidence="16">
    <location>
        <begin position="1"/>
        <end position="23"/>
    </location>
</feature>
<dbReference type="GO" id="GO:0005524">
    <property type="term" value="F:ATP binding"/>
    <property type="evidence" value="ECO:0007669"/>
    <property type="project" value="UniProtKB-KW"/>
</dbReference>
<evidence type="ECO:0000256" key="10">
    <source>
        <dbReference type="ARBA" id="ARBA00022777"/>
    </source>
</evidence>
<evidence type="ECO:0000256" key="14">
    <source>
        <dbReference type="ARBA" id="ARBA00023136"/>
    </source>
</evidence>
<evidence type="ECO:0000259" key="18">
    <source>
        <dbReference type="PROSITE" id="PS50109"/>
    </source>
</evidence>
<dbReference type="InterPro" id="IPR004358">
    <property type="entry name" value="Sig_transdc_His_kin-like_C"/>
</dbReference>
<keyword evidence="6" id="KW-0597">Phosphoprotein</keyword>
<keyword evidence="4" id="KW-1003">Cell membrane</keyword>
<dbReference type="Proteomes" id="UP000631034">
    <property type="component" value="Unassembled WGS sequence"/>
</dbReference>
<dbReference type="SMART" id="SM00304">
    <property type="entry name" value="HAMP"/>
    <property type="match status" value="1"/>
</dbReference>
<comment type="catalytic activity">
    <reaction evidence="1">
        <text>ATP + protein L-histidine = ADP + protein N-phospho-L-histidine.</text>
        <dbReference type="EC" id="2.7.13.3"/>
    </reaction>
</comment>
<accession>A0A8J6Z046</accession>
<dbReference type="Pfam" id="PF00512">
    <property type="entry name" value="HisKA"/>
    <property type="match status" value="1"/>
</dbReference>
<dbReference type="PANTHER" id="PTHR44936:SF5">
    <property type="entry name" value="SENSOR HISTIDINE KINASE ENVZ"/>
    <property type="match status" value="1"/>
</dbReference>
<dbReference type="CDD" id="cd00082">
    <property type="entry name" value="HisKA"/>
    <property type="match status" value="1"/>
</dbReference>
<organism evidence="20 21">
    <name type="scientific">Phaeovibrio sulfidiphilus</name>
    <dbReference type="NCBI Taxonomy" id="1220600"/>
    <lineage>
        <taxon>Bacteria</taxon>
        <taxon>Pseudomonadati</taxon>
        <taxon>Pseudomonadota</taxon>
        <taxon>Alphaproteobacteria</taxon>
        <taxon>Rhodospirillales</taxon>
        <taxon>Rhodospirillaceae</taxon>
        <taxon>Phaeovibrio</taxon>
    </lineage>
</organism>
<evidence type="ECO:0000256" key="5">
    <source>
        <dbReference type="ARBA" id="ARBA00022519"/>
    </source>
</evidence>
<dbReference type="RefSeq" id="WP_192534582.1">
    <property type="nucleotide sequence ID" value="NZ_JACZHT010000005.1"/>
</dbReference>
<dbReference type="SUPFAM" id="SSF47384">
    <property type="entry name" value="Homodimeric domain of signal transducing histidine kinase"/>
    <property type="match status" value="1"/>
</dbReference>
<comment type="subcellular location">
    <subcellularLocation>
        <location evidence="2">Cell inner membrane</location>
        <topology evidence="2">Multi-pass membrane protein</topology>
    </subcellularLocation>
</comment>
<gene>
    <name evidence="20" type="ORF">IHV25_07970</name>
</gene>
<keyword evidence="12 17" id="KW-1133">Transmembrane helix</keyword>
<dbReference type="InterPro" id="IPR050980">
    <property type="entry name" value="2C_sensor_his_kinase"/>
</dbReference>
<keyword evidence="7" id="KW-0808">Transferase</keyword>
<evidence type="ECO:0000313" key="20">
    <source>
        <dbReference type="EMBL" id="MBE1237583.1"/>
    </source>
</evidence>
<evidence type="ECO:0000313" key="21">
    <source>
        <dbReference type="Proteomes" id="UP000631034"/>
    </source>
</evidence>
<keyword evidence="8 17" id="KW-0812">Transmembrane</keyword>
<dbReference type="InterPro" id="IPR005467">
    <property type="entry name" value="His_kinase_dom"/>
</dbReference>
<dbReference type="Pfam" id="PF02518">
    <property type="entry name" value="HATPase_c"/>
    <property type="match status" value="1"/>
</dbReference>
<evidence type="ECO:0000256" key="13">
    <source>
        <dbReference type="ARBA" id="ARBA00023012"/>
    </source>
</evidence>
<evidence type="ECO:0000256" key="2">
    <source>
        <dbReference type="ARBA" id="ARBA00004429"/>
    </source>
</evidence>
<evidence type="ECO:0000256" key="17">
    <source>
        <dbReference type="SAM" id="Phobius"/>
    </source>
</evidence>
<evidence type="ECO:0000256" key="11">
    <source>
        <dbReference type="ARBA" id="ARBA00022840"/>
    </source>
</evidence>
<dbReference type="SMART" id="SM00388">
    <property type="entry name" value="HisKA"/>
    <property type="match status" value="1"/>
</dbReference>
<feature type="transmembrane region" description="Helical" evidence="17">
    <location>
        <begin position="66"/>
        <end position="85"/>
    </location>
</feature>
<dbReference type="InterPro" id="IPR036890">
    <property type="entry name" value="HATPase_C_sf"/>
</dbReference>
<protein>
    <recommendedName>
        <fullName evidence="3">histidine kinase</fullName>
        <ecNumber evidence="3">2.7.13.3</ecNumber>
    </recommendedName>
</protein>
<evidence type="ECO:0000256" key="6">
    <source>
        <dbReference type="ARBA" id="ARBA00022553"/>
    </source>
</evidence>
<evidence type="ECO:0000256" key="8">
    <source>
        <dbReference type="ARBA" id="ARBA00022692"/>
    </source>
</evidence>
<dbReference type="PROSITE" id="PS50109">
    <property type="entry name" value="HIS_KIN"/>
    <property type="match status" value="1"/>
</dbReference>
<dbReference type="PANTHER" id="PTHR44936">
    <property type="entry name" value="SENSOR PROTEIN CREC"/>
    <property type="match status" value="1"/>
</dbReference>
<sequence>MAPSPPPSPPDSAAPPPSPPHSPAPSLRRRATEALRQLRRVYARLFSPAGRGFRAIMPKSLMGRSLLIIVTPLVLLQVATAQFFFDRHWETMSMRLNSSVAAEVALVADTLQRTDDPKIRAELFNLAGVHLQMGIRILPPGSERVKPYKNPTGALTEDAYVVRTLTQALDAALGERGTVPYYVGVLNDKTLVLYLELPDDLVEILIPRKRLFSSTVYVFIVWMIVSSLVLFSVAWLFMRNQIRPISRLASAADALGKGLDVDDFPNRGALEVRKAGTAFIRMRDRIRRQITQRTEMLAGVSHDLRTPLTRMRLQLAFMEENEGARELEEDIAEMERLIQGYLAFAQSDALEDSEPVDLVALAESIAAKVRRAGGEIEVHAPGPVVLTLKPHATERCLSNVIGNAVRYGTKASVRVGLRGRHAEVLVDDDGPGIPPDRREEVFRPFVRLEGSRNPKTGGTGLGLTIARDSARSMGGDILLESSPPGGLRARIRFPL</sequence>
<keyword evidence="15" id="KW-0175">Coiled coil</keyword>
<comment type="caution">
    <text evidence="20">The sequence shown here is derived from an EMBL/GenBank/DDBJ whole genome shotgun (WGS) entry which is preliminary data.</text>
</comment>
<dbReference type="Gene3D" id="1.10.287.130">
    <property type="match status" value="1"/>
</dbReference>
<dbReference type="PRINTS" id="PR00344">
    <property type="entry name" value="BCTRLSENSOR"/>
</dbReference>
<keyword evidence="21" id="KW-1185">Reference proteome</keyword>
<feature type="domain" description="Histidine kinase" evidence="18">
    <location>
        <begin position="299"/>
        <end position="495"/>
    </location>
</feature>
<name>A0A8J6Z046_9PROT</name>
<dbReference type="SUPFAM" id="SSF55874">
    <property type="entry name" value="ATPase domain of HSP90 chaperone/DNA topoisomerase II/histidine kinase"/>
    <property type="match status" value="1"/>
</dbReference>
<dbReference type="EMBL" id="JACZHT010000005">
    <property type="protein sequence ID" value="MBE1237583.1"/>
    <property type="molecule type" value="Genomic_DNA"/>
</dbReference>
<dbReference type="InterPro" id="IPR003661">
    <property type="entry name" value="HisK_dim/P_dom"/>
</dbReference>
<dbReference type="InterPro" id="IPR003594">
    <property type="entry name" value="HATPase_dom"/>
</dbReference>
<keyword evidence="13" id="KW-0902">Two-component regulatory system</keyword>
<feature type="coiled-coil region" evidence="15">
    <location>
        <begin position="317"/>
        <end position="344"/>
    </location>
</feature>
<dbReference type="InterPro" id="IPR003660">
    <property type="entry name" value="HAMP_dom"/>
</dbReference>
<dbReference type="GO" id="GO:0005886">
    <property type="term" value="C:plasma membrane"/>
    <property type="evidence" value="ECO:0007669"/>
    <property type="project" value="UniProtKB-SubCell"/>
</dbReference>
<evidence type="ECO:0000256" key="1">
    <source>
        <dbReference type="ARBA" id="ARBA00000085"/>
    </source>
</evidence>
<dbReference type="PROSITE" id="PS50885">
    <property type="entry name" value="HAMP"/>
    <property type="match status" value="1"/>
</dbReference>
<evidence type="ECO:0000256" key="4">
    <source>
        <dbReference type="ARBA" id="ARBA00022475"/>
    </source>
</evidence>
<keyword evidence="10" id="KW-0418">Kinase</keyword>
<feature type="region of interest" description="Disordered" evidence="16">
    <location>
        <begin position="1"/>
        <end position="27"/>
    </location>
</feature>
<evidence type="ECO:0000256" key="9">
    <source>
        <dbReference type="ARBA" id="ARBA00022741"/>
    </source>
</evidence>
<evidence type="ECO:0000256" key="15">
    <source>
        <dbReference type="SAM" id="Coils"/>
    </source>
</evidence>
<dbReference type="Gene3D" id="3.30.565.10">
    <property type="entry name" value="Histidine kinase-like ATPase, C-terminal domain"/>
    <property type="match status" value="1"/>
</dbReference>
<evidence type="ECO:0000256" key="12">
    <source>
        <dbReference type="ARBA" id="ARBA00022989"/>
    </source>
</evidence>
<dbReference type="GO" id="GO:0000155">
    <property type="term" value="F:phosphorelay sensor kinase activity"/>
    <property type="evidence" value="ECO:0007669"/>
    <property type="project" value="InterPro"/>
</dbReference>
<evidence type="ECO:0000256" key="3">
    <source>
        <dbReference type="ARBA" id="ARBA00012438"/>
    </source>
</evidence>
<feature type="domain" description="HAMP" evidence="19">
    <location>
        <begin position="239"/>
        <end position="291"/>
    </location>
</feature>
<dbReference type="AlphaFoldDB" id="A0A8J6Z046"/>
<feature type="transmembrane region" description="Helical" evidence="17">
    <location>
        <begin position="216"/>
        <end position="238"/>
    </location>
</feature>
<evidence type="ECO:0000256" key="7">
    <source>
        <dbReference type="ARBA" id="ARBA00022679"/>
    </source>
</evidence>
<dbReference type="EC" id="2.7.13.3" evidence="3"/>
<keyword evidence="5" id="KW-0997">Cell inner membrane</keyword>
<dbReference type="Pfam" id="PF00672">
    <property type="entry name" value="HAMP"/>
    <property type="match status" value="1"/>
</dbReference>
<dbReference type="SMART" id="SM00387">
    <property type="entry name" value="HATPase_c"/>
    <property type="match status" value="1"/>
</dbReference>
<dbReference type="InterPro" id="IPR036097">
    <property type="entry name" value="HisK_dim/P_sf"/>
</dbReference>
<evidence type="ECO:0000256" key="16">
    <source>
        <dbReference type="SAM" id="MobiDB-lite"/>
    </source>
</evidence>
<reference evidence="20" key="1">
    <citation type="submission" date="2020-10" db="EMBL/GenBank/DDBJ databases">
        <title>Genome sequence of the unusual species of purple photosynthetic bacteria, Phaeovibrio sulfidiphilus DSM 23193, type strain.</title>
        <authorList>
            <person name="Kyndt J.A."/>
            <person name="Meyer T.E."/>
        </authorList>
    </citation>
    <scope>NUCLEOTIDE SEQUENCE</scope>
    <source>
        <strain evidence="20">DSM 23193</strain>
    </source>
</reference>
<keyword evidence="11" id="KW-0067">ATP-binding</keyword>
<keyword evidence="9" id="KW-0547">Nucleotide-binding</keyword>